<name>A0A1Y1KGK1_PHOPY</name>
<dbReference type="SMART" id="SM00430">
    <property type="entry name" value="HOLI"/>
    <property type="match status" value="1"/>
</dbReference>
<evidence type="ECO:0000256" key="3">
    <source>
        <dbReference type="ARBA" id="ARBA00022723"/>
    </source>
</evidence>
<evidence type="ECO:0000256" key="6">
    <source>
        <dbReference type="ARBA" id="ARBA00023015"/>
    </source>
</evidence>
<dbReference type="Gene3D" id="1.10.565.10">
    <property type="entry name" value="Retinoid X Receptor"/>
    <property type="match status" value="1"/>
</dbReference>
<dbReference type="PANTHER" id="PTHR45805">
    <property type="entry name" value="NUCLEAR HORMONE RECEPTOR HR3-RELATED"/>
    <property type="match status" value="1"/>
</dbReference>
<comment type="subcellular location">
    <subcellularLocation>
        <location evidence="1">Nucleus</location>
    </subcellularLocation>
</comment>
<dbReference type="PANTHER" id="PTHR45805:SF2">
    <property type="entry name" value="NUCLEAR HORMONE RECEPTOR HR3-RELATED"/>
    <property type="match status" value="1"/>
</dbReference>
<reference evidence="12" key="1">
    <citation type="journal article" date="2016" name="Sci. Rep.">
        <title>Molecular characterization of firefly nuptial gifts: a multi-omics approach sheds light on postcopulatory sexual selection.</title>
        <authorList>
            <person name="Al-Wathiqui N."/>
            <person name="Fallon T.R."/>
            <person name="South A."/>
            <person name="Weng J.K."/>
            <person name="Lewis S.M."/>
        </authorList>
    </citation>
    <scope>NUCLEOTIDE SEQUENCE</scope>
</reference>
<dbReference type="GO" id="GO:0005634">
    <property type="term" value="C:nucleus"/>
    <property type="evidence" value="ECO:0007669"/>
    <property type="project" value="UniProtKB-SubCell"/>
</dbReference>
<evidence type="ECO:0000256" key="7">
    <source>
        <dbReference type="ARBA" id="ARBA00023125"/>
    </source>
</evidence>
<protein>
    <recommendedName>
        <fullName evidence="11">NR LBD domain-containing protein</fullName>
    </recommendedName>
</protein>
<dbReference type="RefSeq" id="XP_031355795.1">
    <property type="nucleotide sequence ID" value="XM_031499935.1"/>
</dbReference>
<keyword evidence="9" id="KW-0675">Receptor</keyword>
<dbReference type="InterPro" id="IPR035500">
    <property type="entry name" value="NHR-like_dom_sf"/>
</dbReference>
<sequence>MSRDAVKFGRMSKKQREKVEDEVRFHRAQLRAQSDSAPDSSVFEQQTPSSSDQLHYNGGYAYNSEVGTYTPTYYTNTNQVQANSMGYDISADYVDSTTAYDPRPSLDALSDTGSLMANVVTTGNVNSSNGGSGGGGGGSGKQTISISDTRAFKRVTQTSSNTTLSGGTMVSIKQEGATQDNLVPGYVDSTTFISSPNVQQTNVRQGNTQNVQQRSGDDCEPVSLPNPSQISELLAKTISDAHARTCLYSLEHIHEMFRKPNDLSRLLYYKNMAHEELWLECAQKLTTVIQQIIEFAKMVPGFMKLSQDDQIVLLKAGSFELAILRMSRYLDLSQNCVLYGDTMLPQDAFFTSDTAEMKLVTCVFEIAKSIAELKLTETELALYSACVLLSPDRPGLKGIGEISRLSQAVIRALRIELEKNHSLPIKGDVTVCDALLTKIPTLREISMLHMDALGKLKRSAPHLEFPALHKELFSVDS</sequence>
<dbReference type="EMBL" id="GEZM01086377">
    <property type="protein sequence ID" value="JAV59501.1"/>
    <property type="molecule type" value="Transcribed_RNA"/>
</dbReference>
<keyword evidence="4" id="KW-0863">Zinc-finger</keyword>
<dbReference type="EMBL" id="GEZM01086381">
    <property type="protein sequence ID" value="JAV59497.1"/>
    <property type="molecule type" value="Transcribed_RNA"/>
</dbReference>
<dbReference type="EMBL" id="GEZM01086383">
    <property type="protein sequence ID" value="JAV59495.1"/>
    <property type="molecule type" value="Transcribed_RNA"/>
</dbReference>
<dbReference type="InterPro" id="IPR001728">
    <property type="entry name" value="ThyrH_rcpt"/>
</dbReference>
<accession>A0A1Y1KGK1</accession>
<keyword evidence="3" id="KW-0479">Metal-binding</keyword>
<dbReference type="EMBL" id="GEZM01086380">
    <property type="protein sequence ID" value="JAV59498.1"/>
    <property type="molecule type" value="Transcribed_RNA"/>
</dbReference>
<comment type="similarity">
    <text evidence="2">Belongs to the nuclear hormone receptor family. NR1 subfamily.</text>
</comment>
<feature type="region of interest" description="Disordered" evidence="10">
    <location>
        <begin position="1"/>
        <end position="55"/>
    </location>
</feature>
<feature type="compositionally biased region" description="Gly residues" evidence="10">
    <location>
        <begin position="130"/>
        <end position="140"/>
    </location>
</feature>
<evidence type="ECO:0000256" key="4">
    <source>
        <dbReference type="ARBA" id="ARBA00022771"/>
    </source>
</evidence>
<keyword evidence="5" id="KW-0862">Zinc</keyword>
<dbReference type="PROSITE" id="PS51843">
    <property type="entry name" value="NR_LBD"/>
    <property type="match status" value="1"/>
</dbReference>
<dbReference type="InterPro" id="IPR001723">
    <property type="entry name" value="Nuclear_hrmn_rcpt"/>
</dbReference>
<organism evidence="12">
    <name type="scientific">Photinus pyralis</name>
    <name type="common">Common eastern firefly</name>
    <name type="synonym">Lampyris pyralis</name>
    <dbReference type="NCBI Taxonomy" id="7054"/>
    <lineage>
        <taxon>Eukaryota</taxon>
        <taxon>Metazoa</taxon>
        <taxon>Ecdysozoa</taxon>
        <taxon>Arthropoda</taxon>
        <taxon>Hexapoda</taxon>
        <taxon>Insecta</taxon>
        <taxon>Pterygota</taxon>
        <taxon>Neoptera</taxon>
        <taxon>Endopterygota</taxon>
        <taxon>Coleoptera</taxon>
        <taxon>Polyphaga</taxon>
        <taxon>Elateriformia</taxon>
        <taxon>Elateroidea</taxon>
        <taxon>Lampyridae</taxon>
        <taxon>Lampyrinae</taxon>
        <taxon>Photinus</taxon>
    </lineage>
</organism>
<dbReference type="GO" id="GO:0004879">
    <property type="term" value="F:nuclear receptor activity"/>
    <property type="evidence" value="ECO:0007669"/>
    <property type="project" value="InterPro"/>
</dbReference>
<evidence type="ECO:0000256" key="2">
    <source>
        <dbReference type="ARBA" id="ARBA00008092"/>
    </source>
</evidence>
<dbReference type="CTD" id="36073"/>
<dbReference type="InterPro" id="IPR000536">
    <property type="entry name" value="Nucl_hrmn_rcpt_lig-bd"/>
</dbReference>
<evidence type="ECO:0000259" key="11">
    <source>
        <dbReference type="PROSITE" id="PS51843"/>
    </source>
</evidence>
<evidence type="ECO:0000256" key="5">
    <source>
        <dbReference type="ARBA" id="ARBA00022833"/>
    </source>
</evidence>
<dbReference type="GeneID" id="116180038"/>
<dbReference type="EMBL" id="GEZM01086388">
    <property type="protein sequence ID" value="JAV59490.1"/>
    <property type="molecule type" value="Transcribed_RNA"/>
</dbReference>
<dbReference type="PRINTS" id="PR00398">
    <property type="entry name" value="STRDHORMONER"/>
</dbReference>
<proteinExistence type="inferred from homology"/>
<feature type="compositionally biased region" description="Polar residues" evidence="10">
    <location>
        <begin position="31"/>
        <end position="54"/>
    </location>
</feature>
<dbReference type="EMBL" id="GEZM01086382">
    <property type="protein sequence ID" value="JAV59496.1"/>
    <property type="molecule type" value="Transcribed_RNA"/>
</dbReference>
<dbReference type="PRINTS" id="PR00546">
    <property type="entry name" value="THYROIDHORMR"/>
</dbReference>
<evidence type="ECO:0000256" key="9">
    <source>
        <dbReference type="ARBA" id="ARBA00023170"/>
    </source>
</evidence>
<dbReference type="GO" id="GO:0008270">
    <property type="term" value="F:zinc ion binding"/>
    <property type="evidence" value="ECO:0007669"/>
    <property type="project" value="UniProtKB-KW"/>
</dbReference>
<evidence type="ECO:0000256" key="1">
    <source>
        <dbReference type="ARBA" id="ARBA00004123"/>
    </source>
</evidence>
<evidence type="ECO:0000313" key="12">
    <source>
        <dbReference type="EMBL" id="JAV59501.1"/>
    </source>
</evidence>
<feature type="domain" description="NR LBD" evidence="11">
    <location>
        <begin position="230"/>
        <end position="475"/>
    </location>
</feature>
<dbReference type="EMBL" id="GEZM01086379">
    <property type="protein sequence ID" value="JAV59499.1"/>
    <property type="molecule type" value="Transcribed_RNA"/>
</dbReference>
<dbReference type="Pfam" id="PF00104">
    <property type="entry name" value="Hormone_recep"/>
    <property type="match status" value="1"/>
</dbReference>
<evidence type="ECO:0000256" key="8">
    <source>
        <dbReference type="ARBA" id="ARBA00023163"/>
    </source>
</evidence>
<dbReference type="GO" id="GO:0000978">
    <property type="term" value="F:RNA polymerase II cis-regulatory region sequence-specific DNA binding"/>
    <property type="evidence" value="ECO:0007669"/>
    <property type="project" value="TreeGrafter"/>
</dbReference>
<evidence type="ECO:0000256" key="10">
    <source>
        <dbReference type="SAM" id="MobiDB-lite"/>
    </source>
</evidence>
<dbReference type="EMBL" id="GEZM01086378">
    <property type="protein sequence ID" value="JAV59500.1"/>
    <property type="molecule type" value="Transcribed_RNA"/>
</dbReference>
<dbReference type="SUPFAM" id="SSF48508">
    <property type="entry name" value="Nuclear receptor ligand-binding domain"/>
    <property type="match status" value="1"/>
</dbReference>
<feature type="region of interest" description="Disordered" evidence="10">
    <location>
        <begin position="124"/>
        <end position="144"/>
    </location>
</feature>
<keyword evidence="7" id="KW-0238">DNA-binding</keyword>
<dbReference type="RefSeq" id="XP_031355800.1">
    <property type="nucleotide sequence ID" value="XM_031499940.1"/>
</dbReference>
<keyword evidence="6" id="KW-0805">Transcription regulation</keyword>
<keyword evidence="8" id="KW-0804">Transcription</keyword>
<dbReference type="AlphaFoldDB" id="A0A1Y1KGK1"/>